<reference evidence="12" key="1">
    <citation type="submission" date="2025-08" db="UniProtKB">
        <authorList>
            <consortium name="RefSeq"/>
        </authorList>
    </citation>
    <scope>IDENTIFICATION</scope>
    <source>
        <tissue evidence="12">Gonads</tissue>
    </source>
</reference>
<evidence type="ECO:0000313" key="12">
    <source>
        <dbReference type="RefSeq" id="XP_030766584.1"/>
    </source>
</evidence>
<feature type="domain" description="EGF-like" evidence="9">
    <location>
        <begin position="615"/>
        <end position="653"/>
    </location>
</feature>
<protein>
    <submittedName>
        <fullName evidence="12">Protein kinase C-binding protein NELL1-like</fullName>
    </submittedName>
</protein>
<dbReference type="InterPro" id="IPR001881">
    <property type="entry name" value="EGF-like_Ca-bd_dom"/>
</dbReference>
<feature type="domain" description="VWFC" evidence="10">
    <location>
        <begin position="336"/>
        <end position="392"/>
    </location>
</feature>
<feature type="domain" description="EGF-like" evidence="9">
    <location>
        <begin position="542"/>
        <end position="582"/>
    </location>
</feature>
<dbReference type="OrthoDB" id="6516201at2759"/>
<dbReference type="SMART" id="SM00282">
    <property type="entry name" value="LamG"/>
    <property type="match status" value="1"/>
</dbReference>
<dbReference type="AlphaFoldDB" id="A0A6J2YTG3"/>
<feature type="domain" description="VWFC" evidence="10">
    <location>
        <begin position="756"/>
        <end position="815"/>
    </location>
</feature>
<dbReference type="CDD" id="cd00110">
    <property type="entry name" value="LamG"/>
    <property type="match status" value="1"/>
</dbReference>
<dbReference type="GO" id="GO:0009653">
    <property type="term" value="P:anatomical structure morphogenesis"/>
    <property type="evidence" value="ECO:0007669"/>
    <property type="project" value="UniProtKB-ARBA"/>
</dbReference>
<dbReference type="InterPro" id="IPR000742">
    <property type="entry name" value="EGF"/>
</dbReference>
<dbReference type="InterPro" id="IPR001007">
    <property type="entry name" value="VWF_dom"/>
</dbReference>
<dbReference type="PROSITE" id="PS01187">
    <property type="entry name" value="EGF_CA"/>
    <property type="match status" value="3"/>
</dbReference>
<dbReference type="InterPro" id="IPR018097">
    <property type="entry name" value="EGF_Ca-bd_CS"/>
</dbReference>
<dbReference type="PANTHER" id="PTHR24042:SF5">
    <property type="entry name" value="EGF-LIKE CALCIUM-BINDING DOMAIN-CONTAINING PROTEIN"/>
    <property type="match status" value="1"/>
</dbReference>
<dbReference type="InterPro" id="IPR013320">
    <property type="entry name" value="ConA-like_dom_sf"/>
</dbReference>
<dbReference type="GO" id="GO:0005615">
    <property type="term" value="C:extracellular space"/>
    <property type="evidence" value="ECO:0007669"/>
    <property type="project" value="TreeGrafter"/>
</dbReference>
<dbReference type="SMART" id="SM00214">
    <property type="entry name" value="VWC"/>
    <property type="match status" value="4"/>
</dbReference>
<dbReference type="Gene3D" id="2.60.120.200">
    <property type="match status" value="1"/>
</dbReference>
<dbReference type="CDD" id="cd00054">
    <property type="entry name" value="EGF_CA"/>
    <property type="match status" value="5"/>
</dbReference>
<feature type="compositionally biased region" description="Low complexity" evidence="8">
    <location>
        <begin position="893"/>
        <end position="914"/>
    </location>
</feature>
<dbReference type="SUPFAM" id="SSF57184">
    <property type="entry name" value="Growth factor receptor domain"/>
    <property type="match status" value="1"/>
</dbReference>
<dbReference type="PROSITE" id="PS00010">
    <property type="entry name" value="ASX_HYDROXYL"/>
    <property type="match status" value="5"/>
</dbReference>
<dbReference type="InterPro" id="IPR001791">
    <property type="entry name" value="Laminin_G"/>
</dbReference>
<keyword evidence="5 7" id="KW-1015">Disulfide bond</keyword>
<accession>A0A6J2YTG3</accession>
<dbReference type="Pfam" id="PF07645">
    <property type="entry name" value="EGF_CA"/>
    <property type="match status" value="3"/>
</dbReference>
<feature type="domain" description="VWFC" evidence="10">
    <location>
        <begin position="393"/>
        <end position="455"/>
    </location>
</feature>
<evidence type="ECO:0000256" key="4">
    <source>
        <dbReference type="ARBA" id="ARBA00022837"/>
    </source>
</evidence>
<dbReference type="Pfam" id="PF12947">
    <property type="entry name" value="EGF_3"/>
    <property type="match status" value="2"/>
</dbReference>
<dbReference type="InParanoid" id="A0A6J2YTG3"/>
<evidence type="ECO:0000256" key="7">
    <source>
        <dbReference type="PROSITE-ProRule" id="PRU00076"/>
    </source>
</evidence>
<evidence type="ECO:0000256" key="1">
    <source>
        <dbReference type="ARBA" id="ARBA00022536"/>
    </source>
</evidence>
<dbReference type="InterPro" id="IPR048287">
    <property type="entry name" value="TSPN-like_N"/>
</dbReference>
<dbReference type="PANTHER" id="PTHR24042">
    <property type="entry name" value="NEL HOMOLOG"/>
    <property type="match status" value="1"/>
</dbReference>
<dbReference type="SUPFAM" id="SSF49899">
    <property type="entry name" value="Concanavalin A-like lectins/glucanases"/>
    <property type="match status" value="1"/>
</dbReference>
<dbReference type="SMART" id="SM00181">
    <property type="entry name" value="EGF"/>
    <property type="match status" value="6"/>
</dbReference>
<gene>
    <name evidence="12" type="primary">LOC115890485</name>
</gene>
<dbReference type="GO" id="GO:0005509">
    <property type="term" value="F:calcium ion binding"/>
    <property type="evidence" value="ECO:0007669"/>
    <property type="project" value="InterPro"/>
</dbReference>
<evidence type="ECO:0000259" key="10">
    <source>
        <dbReference type="PROSITE" id="PS50184"/>
    </source>
</evidence>
<dbReference type="GO" id="GO:0048513">
    <property type="term" value="P:animal organ development"/>
    <property type="evidence" value="ECO:0007669"/>
    <property type="project" value="UniProtKB-ARBA"/>
</dbReference>
<dbReference type="InterPro" id="IPR051586">
    <property type="entry name" value="PKC-binding_NELL"/>
</dbReference>
<evidence type="ECO:0000256" key="8">
    <source>
        <dbReference type="SAM" id="MobiDB-lite"/>
    </source>
</evidence>
<keyword evidence="1 7" id="KW-0245">EGF-like domain</keyword>
<evidence type="ECO:0000259" key="9">
    <source>
        <dbReference type="PROSITE" id="PS50026"/>
    </source>
</evidence>
<dbReference type="SUPFAM" id="SSF57196">
    <property type="entry name" value="EGF/Laminin"/>
    <property type="match status" value="2"/>
</dbReference>
<dbReference type="PROSITE" id="PS01208">
    <property type="entry name" value="VWFC_1"/>
    <property type="match status" value="2"/>
</dbReference>
<dbReference type="Gene3D" id="2.10.70.10">
    <property type="entry name" value="Complement Module, domain 1"/>
    <property type="match status" value="2"/>
</dbReference>
<organism evidence="11 12">
    <name type="scientific">Sitophilus oryzae</name>
    <name type="common">Rice weevil</name>
    <name type="synonym">Curculio oryzae</name>
    <dbReference type="NCBI Taxonomy" id="7048"/>
    <lineage>
        <taxon>Eukaryota</taxon>
        <taxon>Metazoa</taxon>
        <taxon>Ecdysozoa</taxon>
        <taxon>Arthropoda</taxon>
        <taxon>Hexapoda</taxon>
        <taxon>Insecta</taxon>
        <taxon>Pterygota</taxon>
        <taxon>Neoptera</taxon>
        <taxon>Endopterygota</taxon>
        <taxon>Coleoptera</taxon>
        <taxon>Polyphaga</taxon>
        <taxon>Cucujiformia</taxon>
        <taxon>Curculionidae</taxon>
        <taxon>Dryophthorinae</taxon>
        <taxon>Sitophilus</taxon>
    </lineage>
</organism>
<keyword evidence="2" id="KW-0732">Signal</keyword>
<dbReference type="SMART" id="SM00210">
    <property type="entry name" value="TSPN"/>
    <property type="match status" value="1"/>
</dbReference>
<feature type="domain" description="EGF-like" evidence="9">
    <location>
        <begin position="583"/>
        <end position="613"/>
    </location>
</feature>
<evidence type="ECO:0000256" key="3">
    <source>
        <dbReference type="ARBA" id="ARBA00022737"/>
    </source>
</evidence>
<comment type="caution">
    <text evidence="7">Lacks conserved residue(s) required for the propagation of feature annotation.</text>
</comment>
<dbReference type="Proteomes" id="UP000504635">
    <property type="component" value="Unplaced"/>
</dbReference>
<feature type="disulfide bond" evidence="7">
    <location>
        <begin position="603"/>
        <end position="612"/>
    </location>
</feature>
<dbReference type="RefSeq" id="XP_030766584.1">
    <property type="nucleotide sequence ID" value="XM_030910724.1"/>
</dbReference>
<dbReference type="SMART" id="SM00179">
    <property type="entry name" value="EGF_CA"/>
    <property type="match status" value="5"/>
</dbReference>
<keyword evidence="6" id="KW-0325">Glycoprotein</keyword>
<dbReference type="Gene3D" id="2.10.25.10">
    <property type="entry name" value="Laminin"/>
    <property type="match status" value="6"/>
</dbReference>
<dbReference type="InterPro" id="IPR009030">
    <property type="entry name" value="Growth_fac_rcpt_cys_sf"/>
</dbReference>
<dbReference type="GeneID" id="115890485"/>
<evidence type="ECO:0000256" key="6">
    <source>
        <dbReference type="ARBA" id="ARBA00023180"/>
    </source>
</evidence>
<feature type="domain" description="EGF-like" evidence="9">
    <location>
        <begin position="662"/>
        <end position="698"/>
    </location>
</feature>
<dbReference type="InterPro" id="IPR024731">
    <property type="entry name" value="NELL2-like_EGF"/>
</dbReference>
<proteinExistence type="predicted"/>
<keyword evidence="11" id="KW-1185">Reference proteome</keyword>
<dbReference type="InterPro" id="IPR049883">
    <property type="entry name" value="NOTCH1_EGF-like"/>
</dbReference>
<sequence length="977" mass="107238">MLIGSSELWLLKEKAARMVRIINVEGRKEDHARAGERESFNKEVADLEVDGTDSERWRLGNGRRKSLQLVSTGLTPVGSLAGSPGPPLQSLDLLEEMGLSNVSWPGVSMAPGKLKGKPAYLLEGNRHDLKLPPDAFRKAADLLRRGSDFTIGAWLRQELDNTGTIFSVSNGPTRFLEVQSSGRRNEIRLHYTSLQDRRVYMETFHYRLADNTWHHLAVTVSGSQVEVLVDCSPLYKRVLRPGEPDRNVSDHYQIWVGQRHKHYFFKGFLQDVRLIEGSHGVLAVCPKLDVSCPTCGQFLVVQTAVQSLERKLVELSQRLAHAEMRLTLVEDCDCQKSCRLNDTIHADGSTWQRGCDICSCKEGEITCHPVNCTPPGCQHPVRLEGQCCETCLKECLFNGKMYEHGDIVTIEKCKDCTCIDGSMDCKVLDPKDCPVLSCPVEQQLSVSGSCCKICQGIDYCAMGHYCHANATCRNLQTTYACQCDQGFRGDGKLCSDIDECQQEGGREGHHCHSNTICVNTQGSYECQCLDGYIRVDRFNCAELDECSTGSHNCDLNAECVNTEGSYKCQCKNGYQGDGYRCTPICSPDCLNGGVCVKPGQCSCPGGYTGTSCERDLDECSTNTHRCTNSSICVNMMGWYYCQCKAGYEGPMSDTNLGTSCIDVDECEESLDTCHESAQCLNTNGGFECFCPADNMDCRYSCMFQEQEIAHGMTVPSKTDPCLSCTCNKGVVTCERPKCDCKKSSSDRCCPQCDTRYSCIHQELNHVVFMHGERWSYQCQTCECFYGEVDCWELRCPPLICSNPIQSPGDCCPHCGDLCLMGGNFSLGLGRNCTFKGVLYQSGADFLDPQDPCTTCKCKDGELCCNFNYHCGDSSPQQPMGYDGLVAPHSDTGRSAASPRARAASPLSSAASPTSIGVSRRPRDALSASLGTTVASRYSSSAVDFSLDKGSGTVDGSTVWGASVVKRKQTDQVPPPGG</sequence>
<dbReference type="PROSITE" id="PS50184">
    <property type="entry name" value="VWFC_2"/>
    <property type="match status" value="3"/>
</dbReference>
<feature type="domain" description="EGF-like" evidence="9">
    <location>
        <begin position="496"/>
        <end position="541"/>
    </location>
</feature>
<dbReference type="PROSITE" id="PS01186">
    <property type="entry name" value="EGF_2"/>
    <property type="match status" value="4"/>
</dbReference>
<evidence type="ECO:0000256" key="5">
    <source>
        <dbReference type="ARBA" id="ARBA00023157"/>
    </source>
</evidence>
<keyword evidence="3" id="KW-0677">Repeat</keyword>
<dbReference type="Gene3D" id="6.20.200.20">
    <property type="match status" value="3"/>
</dbReference>
<dbReference type="Pfam" id="PF00093">
    <property type="entry name" value="VWC"/>
    <property type="match status" value="3"/>
</dbReference>
<dbReference type="PROSITE" id="PS50026">
    <property type="entry name" value="EGF_3"/>
    <property type="match status" value="6"/>
</dbReference>
<dbReference type="PROSITE" id="PS00022">
    <property type="entry name" value="EGF_1"/>
    <property type="match status" value="1"/>
</dbReference>
<dbReference type="Pfam" id="PF13385">
    <property type="entry name" value="Laminin_G_3"/>
    <property type="match status" value="1"/>
</dbReference>
<dbReference type="GO" id="GO:0008201">
    <property type="term" value="F:heparin binding"/>
    <property type="evidence" value="ECO:0007669"/>
    <property type="project" value="TreeGrafter"/>
</dbReference>
<dbReference type="GO" id="GO:0030154">
    <property type="term" value="P:cell differentiation"/>
    <property type="evidence" value="ECO:0007669"/>
    <property type="project" value="UniProtKB-ARBA"/>
</dbReference>
<name>A0A6J2YTG3_SITOR</name>
<dbReference type="SUPFAM" id="SSF57603">
    <property type="entry name" value="FnI-like domain"/>
    <property type="match status" value="3"/>
</dbReference>
<dbReference type="FunFam" id="2.10.25.10:FF:000038">
    <property type="entry name" value="Fibrillin 2"/>
    <property type="match status" value="3"/>
</dbReference>
<feature type="domain" description="EGF-like" evidence="9">
    <location>
        <begin position="456"/>
        <end position="495"/>
    </location>
</feature>
<evidence type="ECO:0000313" key="11">
    <source>
        <dbReference type="Proteomes" id="UP000504635"/>
    </source>
</evidence>
<feature type="disulfide bond" evidence="7">
    <location>
        <begin position="585"/>
        <end position="595"/>
    </location>
</feature>
<keyword evidence="4" id="KW-0106">Calcium</keyword>
<feature type="region of interest" description="Disordered" evidence="8">
    <location>
        <begin position="881"/>
        <end position="925"/>
    </location>
</feature>
<evidence type="ECO:0000256" key="2">
    <source>
        <dbReference type="ARBA" id="ARBA00022729"/>
    </source>
</evidence>
<dbReference type="KEGG" id="soy:115890485"/>
<dbReference type="InterPro" id="IPR000152">
    <property type="entry name" value="EGF-type_Asp/Asn_hydroxyl_site"/>
</dbReference>